<reference evidence="2 3" key="1">
    <citation type="submission" date="2019-12" db="EMBL/GenBank/DDBJ databases">
        <title>Nitratireductor arenosus sp. nov., Isolated from sea sand, Jeju island, South Korea.</title>
        <authorList>
            <person name="Kim W."/>
        </authorList>
    </citation>
    <scope>NUCLEOTIDE SEQUENCE [LARGE SCALE GENOMIC DNA]</scope>
    <source>
        <strain evidence="2 3">CAU 1489</strain>
    </source>
</reference>
<evidence type="ECO:0000256" key="1">
    <source>
        <dbReference type="SAM" id="SignalP"/>
    </source>
</evidence>
<sequence length="151" mass="14758">MKSLATAFLIGFAAIGTANAAEDEAVALAQAFCGLAELDQGMGRMYLLSSGLTEKVTAALVAGGQGETAFGAGVPWASGAAAANICTAGAVATEGGVTLVDVMYGQGDAGWTDQLVLVAGEGGALVVDDIRYGKPGEAATLGEAASALLTD</sequence>
<accession>A0A844QPE5</accession>
<proteinExistence type="predicted"/>
<organism evidence="2 3">
    <name type="scientific">Nitratireductor arenosus</name>
    <dbReference type="NCBI Taxonomy" id="2682096"/>
    <lineage>
        <taxon>Bacteria</taxon>
        <taxon>Pseudomonadati</taxon>
        <taxon>Pseudomonadota</taxon>
        <taxon>Alphaproteobacteria</taxon>
        <taxon>Hyphomicrobiales</taxon>
        <taxon>Phyllobacteriaceae</taxon>
        <taxon>Nitratireductor</taxon>
    </lineage>
</organism>
<keyword evidence="3" id="KW-1185">Reference proteome</keyword>
<gene>
    <name evidence="2" type="ORF">GN330_21485</name>
</gene>
<dbReference type="EMBL" id="WPHG01000008">
    <property type="protein sequence ID" value="MVA99830.1"/>
    <property type="molecule type" value="Genomic_DNA"/>
</dbReference>
<comment type="caution">
    <text evidence="2">The sequence shown here is derived from an EMBL/GenBank/DDBJ whole genome shotgun (WGS) entry which is preliminary data.</text>
</comment>
<dbReference type="RefSeq" id="WP_156715433.1">
    <property type="nucleotide sequence ID" value="NZ_WPHG01000008.1"/>
</dbReference>
<feature type="chain" id="PRO_5033000287" evidence="1">
    <location>
        <begin position="21"/>
        <end position="151"/>
    </location>
</feature>
<evidence type="ECO:0000313" key="3">
    <source>
        <dbReference type="Proteomes" id="UP000463224"/>
    </source>
</evidence>
<dbReference type="AlphaFoldDB" id="A0A844QPE5"/>
<name>A0A844QPE5_9HYPH</name>
<dbReference type="Proteomes" id="UP000463224">
    <property type="component" value="Unassembled WGS sequence"/>
</dbReference>
<protein>
    <submittedName>
        <fullName evidence="2">Uncharacterized protein</fullName>
    </submittedName>
</protein>
<feature type="signal peptide" evidence="1">
    <location>
        <begin position="1"/>
        <end position="20"/>
    </location>
</feature>
<keyword evidence="1" id="KW-0732">Signal</keyword>
<evidence type="ECO:0000313" key="2">
    <source>
        <dbReference type="EMBL" id="MVA99830.1"/>
    </source>
</evidence>